<dbReference type="GO" id="GO:0005829">
    <property type="term" value="C:cytosol"/>
    <property type="evidence" value="ECO:0007669"/>
    <property type="project" value="UniProtKB-SubCell"/>
</dbReference>
<dbReference type="EC" id="3.2.1.96" evidence="3"/>
<dbReference type="EMBL" id="CM001291">
    <property type="protein sequence ID" value="EHH58396.1"/>
    <property type="molecule type" value="Genomic_DNA"/>
</dbReference>
<feature type="region of interest" description="Disordered" evidence="10">
    <location>
        <begin position="1"/>
        <end position="23"/>
    </location>
</feature>
<dbReference type="PROSITE" id="PS50172">
    <property type="entry name" value="BRCT"/>
    <property type="match status" value="1"/>
</dbReference>
<evidence type="ECO:0000313" key="12">
    <source>
        <dbReference type="EMBL" id="EHH58396.1"/>
    </source>
</evidence>
<accession>G7PT22</accession>
<dbReference type="Proteomes" id="UP000009130">
    <property type="component" value="Chromosome 16"/>
</dbReference>
<evidence type="ECO:0000256" key="2">
    <source>
        <dbReference type="ARBA" id="ARBA00007849"/>
    </source>
</evidence>
<reference evidence="12" key="1">
    <citation type="journal article" date="2011" name="Nat. Biotechnol.">
        <title>Genome sequencing and comparison of two nonhuman primate animal models, the cynomolgus and Chinese rhesus macaques.</title>
        <authorList>
            <person name="Yan G."/>
            <person name="Zhang G."/>
            <person name="Fang X."/>
            <person name="Zhang Y."/>
            <person name="Li C."/>
            <person name="Ling F."/>
            <person name="Cooper D.N."/>
            <person name="Li Q."/>
            <person name="Li Y."/>
            <person name="van Gool A.J."/>
            <person name="Du H."/>
            <person name="Chen J."/>
            <person name="Chen R."/>
            <person name="Zhang P."/>
            <person name="Huang Z."/>
            <person name="Thompson J.R."/>
            <person name="Meng Y."/>
            <person name="Bai Y."/>
            <person name="Wang J."/>
            <person name="Zhuo M."/>
            <person name="Wang T."/>
            <person name="Huang Y."/>
            <person name="Wei L."/>
            <person name="Li J."/>
            <person name="Wang Z."/>
            <person name="Hu H."/>
            <person name="Yang P."/>
            <person name="Le L."/>
            <person name="Stenson P.D."/>
            <person name="Li B."/>
            <person name="Liu X."/>
            <person name="Ball E.V."/>
            <person name="An N."/>
            <person name="Huang Q."/>
            <person name="Zhang Y."/>
            <person name="Fan W."/>
            <person name="Zhang X."/>
            <person name="Li Y."/>
            <person name="Wang W."/>
            <person name="Katze M.G."/>
            <person name="Su B."/>
            <person name="Nielsen R."/>
            <person name="Yang H."/>
            <person name="Wang J."/>
            <person name="Wang X."/>
            <person name="Wang J."/>
        </authorList>
    </citation>
    <scope>NUCLEOTIDE SEQUENCE [LARGE SCALE GENOMIC DNA]</scope>
    <source>
        <strain evidence="12">CE-4</strain>
    </source>
</reference>
<dbReference type="InterPro" id="IPR032979">
    <property type="entry name" value="ENGase"/>
</dbReference>
<dbReference type="CDD" id="cd06547">
    <property type="entry name" value="GH85_ENGase"/>
    <property type="match status" value="1"/>
</dbReference>
<dbReference type="FunFam" id="3.20.20.80:FF:000043">
    <property type="entry name" value="cytosolic endo-beta-N-acetylglucosaminidase"/>
    <property type="match status" value="1"/>
</dbReference>
<feature type="domain" description="BRCT" evidence="11">
    <location>
        <begin position="333"/>
        <end position="379"/>
    </location>
</feature>
<keyword evidence="4" id="KW-0963">Cytoplasm</keyword>
<dbReference type="InterPro" id="IPR057882">
    <property type="entry name" value="ENGase_C"/>
</dbReference>
<proteinExistence type="inferred from homology"/>
<evidence type="ECO:0000256" key="6">
    <source>
        <dbReference type="ARBA" id="ARBA00023295"/>
    </source>
</evidence>
<protein>
    <recommendedName>
        <fullName evidence="9">Cytosolic endo-beta-N-acetylglucosaminidase</fullName>
        <ecNumber evidence="3">3.2.1.96</ecNumber>
    </recommendedName>
</protein>
<dbReference type="eggNOG" id="KOG2331">
    <property type="taxonomic scope" value="Eukaryota"/>
</dbReference>
<evidence type="ECO:0000256" key="7">
    <source>
        <dbReference type="ARBA" id="ARBA00034414"/>
    </source>
</evidence>
<dbReference type="Gene3D" id="3.20.20.80">
    <property type="entry name" value="Glycosidases"/>
    <property type="match status" value="1"/>
</dbReference>
<dbReference type="InterPro" id="IPR005201">
    <property type="entry name" value="TIM_ENGase"/>
</dbReference>
<dbReference type="Pfam" id="PF03644">
    <property type="entry name" value="Glyco_hydro_85"/>
    <property type="match status" value="1"/>
</dbReference>
<organism>
    <name type="scientific">Macaca fascicularis</name>
    <name type="common">Crab-eating macaque</name>
    <name type="synonym">Cynomolgus monkey</name>
    <dbReference type="NCBI Taxonomy" id="9541"/>
    <lineage>
        <taxon>Eukaryota</taxon>
        <taxon>Metazoa</taxon>
        <taxon>Chordata</taxon>
        <taxon>Craniata</taxon>
        <taxon>Vertebrata</taxon>
        <taxon>Euteleostomi</taxon>
        <taxon>Mammalia</taxon>
        <taxon>Eutheria</taxon>
        <taxon>Euarchontoglires</taxon>
        <taxon>Primates</taxon>
        <taxon>Haplorrhini</taxon>
        <taxon>Catarrhini</taxon>
        <taxon>Cercopithecidae</taxon>
        <taxon>Cercopithecinae</taxon>
        <taxon>Macaca</taxon>
    </lineage>
</organism>
<evidence type="ECO:0000256" key="8">
    <source>
        <dbReference type="ARBA" id="ARBA00054935"/>
    </source>
</evidence>
<sequence length="836" mass="92202">MRVQTRVATGPGGNPGAPARPLPPTSLVYAEDPGGGAHGSVDAGWIKDDEEETVFREVVSFSPDPLPVRYYDKDTTKPVSFYLSSLEELLAWTPRMEDGFNVALEPLACRQPPLSSQRPRTLLCHDMMGGYLDDRFIQGSVVQTPYAFYHWQCIDVFVYFSHHTVTIPPVGWTNAAHRHGVCVLGTFITEWNEGGRLCEAFLAGDKRSYQAVADRLVQIAQFFRFDGWLINIENSLSLAAVGNTPPFLWYLTTQLHRQVPGGLVLWYDSVVQSGQLKWQDELNQHNRVFFDSCDGFFTNYNWREEHLERMLGQAGERRADVYVGVDVFARGNVVGGRFDTDKSLELIRKHGFSVALFAPGWVYECLEKKDFFQNQDKFWSRLERYLPTHSICSLPFVTSFCLGLGARRVCYGQEEAVGPWYHLSAQEIQPLFGEHRLGGDGRGWVRTHCCLEDAWHGGSSLLVRGVIPPEVGNVAVRWAPVPPKIFLSMVYKLEGPTDVTVALELTTGDASSCHIGGISVLNAETSSRHSLRPLRVPPTKLARWVGRCGRQLSRGWVQHCYEVSLRGCLLLDLLVCFSRPPGSQEEESFTCRLGEIQVVDAASLLAPLPQVETVTISQVRWQPAASEQEGPPSLLQLSCTLHWSFLLSQVRCFRIHYWGGTSDDSPGRELPRPEMPTFLGLAFATQYRIVDLLVEAAGPGQDRRVEFLVEPVPKEGFRPQLLRVFLVLAIYRAAACEVISGAFSAAPGSATPSSGLWAAGKWLWGSLHCGPASAQREAVGSGQAALQARASAAAQPLLHLGCLGGFLVWCLDPTALGHTAAGLGGVCCGPSTVSMA</sequence>
<dbReference type="GO" id="GO:0033925">
    <property type="term" value="F:mannosyl-glycoprotein endo-beta-N-acetylglucosaminidase activity"/>
    <property type="evidence" value="ECO:0007669"/>
    <property type="project" value="UniProtKB-EC"/>
</dbReference>
<comment type="subcellular location">
    <subcellularLocation>
        <location evidence="1">Cytoplasm</location>
        <location evidence="1">Cytosol</location>
    </subcellularLocation>
</comment>
<name>G7PT22_MACFA</name>
<evidence type="ECO:0000256" key="10">
    <source>
        <dbReference type="SAM" id="MobiDB-lite"/>
    </source>
</evidence>
<evidence type="ECO:0000256" key="4">
    <source>
        <dbReference type="ARBA" id="ARBA00022490"/>
    </source>
</evidence>
<gene>
    <name evidence="12" type="ORF">EGM_08236</name>
</gene>
<evidence type="ECO:0000256" key="3">
    <source>
        <dbReference type="ARBA" id="ARBA00012566"/>
    </source>
</evidence>
<comment type="catalytic activity">
    <reaction evidence="7">
        <text>an N(4)-(oligosaccharide-(1-&gt;3)-[oligosaccharide-(1-&gt;6)]-beta-D-Man-(1-&gt;4)-beta-D-GlcNAc-(1-&gt;4)-alpha-D-GlcNAc)-L-asparaginyl-[protein] + H2O = an oligosaccharide-(1-&gt;3)-[oligosaccharide-(1-&gt;6)]-beta-D-Man-(1-&gt;4)-D-GlcNAc + N(4)-(N-acetyl-beta-D-glucosaminyl)-L-asparaginyl-[protein]</text>
        <dbReference type="Rhea" id="RHEA:73067"/>
        <dbReference type="Rhea" id="RHEA-COMP:12603"/>
        <dbReference type="Rhea" id="RHEA-COMP:18176"/>
        <dbReference type="ChEBI" id="CHEBI:15377"/>
        <dbReference type="ChEBI" id="CHEBI:132248"/>
        <dbReference type="ChEBI" id="CHEBI:192714"/>
        <dbReference type="ChEBI" id="CHEBI:192715"/>
        <dbReference type="EC" id="3.2.1.96"/>
    </reaction>
</comment>
<evidence type="ECO:0000259" key="11">
    <source>
        <dbReference type="PROSITE" id="PS50172"/>
    </source>
</evidence>
<keyword evidence="5" id="KW-0378">Hydrolase</keyword>
<dbReference type="Pfam" id="PF25529">
    <property type="entry name" value="Ig_ENGASE1_C"/>
    <property type="match status" value="1"/>
</dbReference>
<comment type="similarity">
    <text evidence="2">Belongs to the glycosyl hydrolase 85 family.</text>
</comment>
<dbReference type="Gene3D" id="2.60.120.260">
    <property type="entry name" value="Galactose-binding domain-like"/>
    <property type="match status" value="1"/>
</dbReference>
<dbReference type="AlphaFoldDB" id="G7PT22"/>
<comment type="function">
    <text evidence="8">Endoglycosidase that releases N-glycans from glycoproteins by cleaving the beta-1,4-glycosidic bond in the N,N'-diacetylchitobiose core. Involved in the processing of free oligosaccharides in the cytosol.</text>
</comment>
<evidence type="ECO:0000256" key="9">
    <source>
        <dbReference type="ARBA" id="ARBA00072457"/>
    </source>
</evidence>
<dbReference type="PANTHER" id="PTHR13246">
    <property type="entry name" value="ENDO BETA N-ACETYLGLUCOSAMINIDASE"/>
    <property type="match status" value="1"/>
</dbReference>
<evidence type="ECO:0000256" key="5">
    <source>
        <dbReference type="ARBA" id="ARBA00022801"/>
    </source>
</evidence>
<dbReference type="PANTHER" id="PTHR13246:SF1">
    <property type="entry name" value="CYTOSOLIC ENDO-BETA-N-ACETYLGLUCOSAMINIDASE"/>
    <property type="match status" value="1"/>
</dbReference>
<keyword evidence="6" id="KW-0326">Glycosidase</keyword>
<evidence type="ECO:0000256" key="1">
    <source>
        <dbReference type="ARBA" id="ARBA00004514"/>
    </source>
</evidence>
<dbReference type="InterPro" id="IPR001357">
    <property type="entry name" value="BRCT_dom"/>
</dbReference>